<dbReference type="PANTHER" id="PTHR43275">
    <property type="entry name" value="D-MALATE DEHYDROGENASE [DECARBOXYLATING]"/>
    <property type="match status" value="1"/>
</dbReference>
<dbReference type="InterPro" id="IPR050501">
    <property type="entry name" value="ICDH/IPMDH"/>
</dbReference>
<dbReference type="Gene3D" id="3.40.718.10">
    <property type="entry name" value="Isopropylmalate Dehydrogenase"/>
    <property type="match status" value="1"/>
</dbReference>
<dbReference type="OrthoDB" id="6813at2157"/>
<dbReference type="InterPro" id="IPR024084">
    <property type="entry name" value="IsoPropMal-DH-like_dom"/>
</dbReference>
<gene>
    <name evidence="8" type="primary">hicdh</name>
    <name evidence="8" type="ORF">FAD_1839</name>
</gene>
<keyword evidence="4" id="KW-0560">Oxidoreductase</keyword>
<evidence type="ECO:0000313" key="9">
    <source>
        <dbReference type="Proteomes" id="UP000192050"/>
    </source>
</evidence>
<comment type="cofactor">
    <cofactor evidence="1">
        <name>Mn(2+)</name>
        <dbReference type="ChEBI" id="CHEBI:29035"/>
    </cofactor>
</comment>
<evidence type="ECO:0000256" key="1">
    <source>
        <dbReference type="ARBA" id="ARBA00001936"/>
    </source>
</evidence>
<dbReference type="SMART" id="SM01329">
    <property type="entry name" value="Iso_dh"/>
    <property type="match status" value="1"/>
</dbReference>
<protein>
    <submittedName>
        <fullName evidence="8">Homoisocitrate dehydrogenase</fullName>
    </submittedName>
</protein>
<evidence type="ECO:0000259" key="7">
    <source>
        <dbReference type="SMART" id="SM01329"/>
    </source>
</evidence>
<dbReference type="GeneID" id="31677329"/>
<dbReference type="SUPFAM" id="SSF53659">
    <property type="entry name" value="Isocitrate/Isopropylmalate dehydrogenase-like"/>
    <property type="match status" value="1"/>
</dbReference>
<dbReference type="Proteomes" id="UP000192050">
    <property type="component" value="Chromosome"/>
</dbReference>
<comment type="cofactor">
    <cofactor evidence="2">
        <name>Mg(2+)</name>
        <dbReference type="ChEBI" id="CHEBI:18420"/>
    </cofactor>
</comment>
<dbReference type="GO" id="GO:0016491">
    <property type="term" value="F:oxidoreductase activity"/>
    <property type="evidence" value="ECO:0007669"/>
    <property type="project" value="UniProtKB-KW"/>
</dbReference>
<keyword evidence="3" id="KW-0479">Metal-binding</keyword>
<evidence type="ECO:0000256" key="5">
    <source>
        <dbReference type="ARBA" id="ARBA00023027"/>
    </source>
</evidence>
<sequence>MVDIAVIPGDGIGKEIIPQACDLVTSIDPSVNFTFYNISSERYINEGITIKDSEIDELKSYNSIFFGAIGDFRVKPGIMEQGVILRLRKELDLYMNIRPAISFSRITGNNIHMTILRENKEDFYSDISGSLNEHKLFRQKGNFYNYNIDINSESDDTIYYTMGFLSRKNLKRFFNMAYKIADTETVTITDKANAVDMYSLWREIAIEESEPAGKKINFEYADSLAYNMINNPLKYRYIIAPNLYGDILSDMSSAMVGGLGYAPSGNIGDYSSMFEPVHGSAPDIAGKNIANPVASILSCIMMLKHLNQTETAGIMEKSVENVIRNGTIPIESGGNAGTHEFINKVKNYCTMTKNNI</sequence>
<organism evidence="8 9">
    <name type="scientific">Ferroplasma acidiphilum</name>
    <dbReference type="NCBI Taxonomy" id="74969"/>
    <lineage>
        <taxon>Archaea</taxon>
        <taxon>Methanobacteriati</taxon>
        <taxon>Thermoplasmatota</taxon>
        <taxon>Thermoplasmata</taxon>
        <taxon>Thermoplasmatales</taxon>
        <taxon>Ferroplasmaceae</taxon>
        <taxon>Ferroplasma</taxon>
    </lineage>
</organism>
<accession>A0A1V0N6G3</accession>
<evidence type="ECO:0000256" key="6">
    <source>
        <dbReference type="ARBA" id="ARBA00023211"/>
    </source>
</evidence>
<evidence type="ECO:0000256" key="3">
    <source>
        <dbReference type="ARBA" id="ARBA00022723"/>
    </source>
</evidence>
<keyword evidence="5" id="KW-0520">NAD</keyword>
<reference evidence="8 9" key="1">
    <citation type="submission" date="2011-10" db="EMBL/GenBank/DDBJ databases">
        <title>Metabolic and evolutionary patterns in the extreme acidophile Ferroplasma acidiphilum.</title>
        <authorList>
            <person name="Golyshina O.V."/>
            <person name="Kozyavkin S.A."/>
            <person name="Tatusov R.L."/>
            <person name="Slesarev A.I."/>
            <person name="Golyshin P.N."/>
        </authorList>
    </citation>
    <scope>NUCLEOTIDE SEQUENCE [LARGE SCALE GENOMIC DNA]</scope>
    <source>
        <strain evidence="9">Y</strain>
    </source>
</reference>
<dbReference type="KEGG" id="fai:FAD_1839"/>
<dbReference type="STRING" id="74969.FAD_1839"/>
<dbReference type="Pfam" id="PF00180">
    <property type="entry name" value="Iso_dh"/>
    <property type="match status" value="1"/>
</dbReference>
<dbReference type="AlphaFoldDB" id="A0A1V0N6G3"/>
<dbReference type="PANTHER" id="PTHR43275:SF1">
    <property type="entry name" value="D-MALATE DEHYDROGENASE [DECARBOXYLATING]"/>
    <property type="match status" value="1"/>
</dbReference>
<feature type="domain" description="Isopropylmalate dehydrogenase-like" evidence="7">
    <location>
        <begin position="3"/>
        <end position="345"/>
    </location>
</feature>
<evidence type="ECO:0000313" key="8">
    <source>
        <dbReference type="EMBL" id="ARD85676.1"/>
    </source>
</evidence>
<name>A0A1V0N6G3_9ARCH</name>
<keyword evidence="6" id="KW-0464">Manganese</keyword>
<dbReference type="RefSeq" id="WP_081143117.1">
    <property type="nucleotide sequence ID" value="NZ_CP015363.1"/>
</dbReference>
<dbReference type="EMBL" id="CP015363">
    <property type="protein sequence ID" value="ARD85676.1"/>
    <property type="molecule type" value="Genomic_DNA"/>
</dbReference>
<evidence type="ECO:0000256" key="4">
    <source>
        <dbReference type="ARBA" id="ARBA00023002"/>
    </source>
</evidence>
<keyword evidence="9" id="KW-1185">Reference proteome</keyword>
<proteinExistence type="predicted"/>
<evidence type="ECO:0000256" key="2">
    <source>
        <dbReference type="ARBA" id="ARBA00001946"/>
    </source>
</evidence>
<dbReference type="GO" id="GO:0046872">
    <property type="term" value="F:metal ion binding"/>
    <property type="evidence" value="ECO:0007669"/>
    <property type="project" value="UniProtKB-KW"/>
</dbReference>